<comment type="caution">
    <text evidence="1">The sequence shown here is derived from an EMBL/GenBank/DDBJ whole genome shotgun (WGS) entry which is preliminary data.</text>
</comment>
<proteinExistence type="predicted"/>
<accession>A0ACC0C5I1</accession>
<keyword evidence="2" id="KW-1185">Reference proteome</keyword>
<evidence type="ECO:0000313" key="1">
    <source>
        <dbReference type="EMBL" id="KAI5680112.1"/>
    </source>
</evidence>
<dbReference type="Proteomes" id="UP001060085">
    <property type="component" value="Linkage Group LG01"/>
</dbReference>
<gene>
    <name evidence="1" type="ORF">M9H77_01339</name>
</gene>
<protein>
    <submittedName>
        <fullName evidence="1">Uncharacterized protein</fullName>
    </submittedName>
</protein>
<name>A0ACC0C5I1_CATRO</name>
<sequence>MELNVHGYDWASEVASFEQTKSGVKGLVDSGVVKIPRFFIQKSQSTDVKNDAGGLKLQIPMVDLQGIEENGGSRRNEVVDEIRRASENWGFFQLVNHGVPISVIDGLLEGTRRFHEQSKEDKMELYSADGRQNVRFYTINGTFKENQVANWRDALGISFPDDSIDFEAIPQVCRNEVVEYLKHMIKLRDVLSEILSEALGLKSDHLASMEVMKSDYLVCNYYPPCPEPDLTFGLFKHSDTTFLTILSQDSIGGLQVLHQGQWADVLPVPGALVVNIGDLMQLITNDKFKSVEHRVLAKPSESRVSTSCFFYPSSNHMMKPYGPIKEILSENNPPMYREVSSVEYVTAYTNQVRERISVLPQFRL</sequence>
<reference evidence="2" key="1">
    <citation type="journal article" date="2023" name="Nat. Plants">
        <title>Single-cell RNA sequencing provides a high-resolution roadmap for understanding the multicellular compartmentation of specialized metabolism.</title>
        <authorList>
            <person name="Sun S."/>
            <person name="Shen X."/>
            <person name="Li Y."/>
            <person name="Li Y."/>
            <person name="Wang S."/>
            <person name="Li R."/>
            <person name="Zhang H."/>
            <person name="Shen G."/>
            <person name="Guo B."/>
            <person name="Wei J."/>
            <person name="Xu J."/>
            <person name="St-Pierre B."/>
            <person name="Chen S."/>
            <person name="Sun C."/>
        </authorList>
    </citation>
    <scope>NUCLEOTIDE SEQUENCE [LARGE SCALE GENOMIC DNA]</scope>
</reference>
<organism evidence="1 2">
    <name type="scientific">Catharanthus roseus</name>
    <name type="common">Madagascar periwinkle</name>
    <name type="synonym">Vinca rosea</name>
    <dbReference type="NCBI Taxonomy" id="4058"/>
    <lineage>
        <taxon>Eukaryota</taxon>
        <taxon>Viridiplantae</taxon>
        <taxon>Streptophyta</taxon>
        <taxon>Embryophyta</taxon>
        <taxon>Tracheophyta</taxon>
        <taxon>Spermatophyta</taxon>
        <taxon>Magnoliopsida</taxon>
        <taxon>eudicotyledons</taxon>
        <taxon>Gunneridae</taxon>
        <taxon>Pentapetalae</taxon>
        <taxon>asterids</taxon>
        <taxon>lamiids</taxon>
        <taxon>Gentianales</taxon>
        <taxon>Apocynaceae</taxon>
        <taxon>Rauvolfioideae</taxon>
        <taxon>Vinceae</taxon>
        <taxon>Catharanthinae</taxon>
        <taxon>Catharanthus</taxon>
    </lineage>
</organism>
<evidence type="ECO:0000313" key="2">
    <source>
        <dbReference type="Proteomes" id="UP001060085"/>
    </source>
</evidence>
<dbReference type="EMBL" id="CM044701">
    <property type="protein sequence ID" value="KAI5680112.1"/>
    <property type="molecule type" value="Genomic_DNA"/>
</dbReference>